<name>A0ABM6GF06_9BACT</name>
<evidence type="ECO:0000256" key="2">
    <source>
        <dbReference type="ARBA" id="ARBA00022485"/>
    </source>
</evidence>
<evidence type="ECO:0000256" key="3">
    <source>
        <dbReference type="ARBA" id="ARBA00022691"/>
    </source>
</evidence>
<dbReference type="PANTHER" id="PTHR11135">
    <property type="entry name" value="HISTONE ACETYLTRANSFERASE-RELATED"/>
    <property type="match status" value="1"/>
</dbReference>
<dbReference type="InterPro" id="IPR058240">
    <property type="entry name" value="rSAM_sf"/>
</dbReference>
<dbReference type="SFLD" id="SFLDG01082">
    <property type="entry name" value="B12-binding_domain_containing"/>
    <property type="match status" value="1"/>
</dbReference>
<dbReference type="SMART" id="SM00729">
    <property type="entry name" value="Elp3"/>
    <property type="match status" value="1"/>
</dbReference>
<dbReference type="SUPFAM" id="SSF102114">
    <property type="entry name" value="Radical SAM enzymes"/>
    <property type="match status" value="1"/>
</dbReference>
<gene>
    <name evidence="8" type="ORF">BW47_06290</name>
</gene>
<dbReference type="InterPro" id="IPR007197">
    <property type="entry name" value="rSAM"/>
</dbReference>
<keyword evidence="6" id="KW-0411">Iron-sulfur</keyword>
<evidence type="ECO:0000256" key="4">
    <source>
        <dbReference type="ARBA" id="ARBA00022723"/>
    </source>
</evidence>
<dbReference type="Gene3D" id="3.80.30.20">
    <property type="entry name" value="tm_1862 like domain"/>
    <property type="match status" value="1"/>
</dbReference>
<reference evidence="8 9" key="1">
    <citation type="submission" date="2014-02" db="EMBL/GenBank/DDBJ databases">
        <title>Diversity of Thermotogales isolates from hydrothermal vents.</title>
        <authorList>
            <person name="Haverkamp T.H.A."/>
            <person name="Lossouarn J."/>
            <person name="Geslin C."/>
            <person name="Nesbo C.L."/>
        </authorList>
    </citation>
    <scope>NUCLEOTIDE SEQUENCE [LARGE SCALE GENOMIC DNA]</scope>
    <source>
        <strain evidence="8 9">431</strain>
    </source>
</reference>
<dbReference type="SFLD" id="SFLDS00029">
    <property type="entry name" value="Radical_SAM"/>
    <property type="match status" value="1"/>
</dbReference>
<dbReference type="EMBL" id="CP007389">
    <property type="protein sequence ID" value="APT74127.1"/>
    <property type="molecule type" value="Genomic_DNA"/>
</dbReference>
<protein>
    <submittedName>
        <fullName evidence="8">Radical SAM protein</fullName>
    </submittedName>
</protein>
<dbReference type="PROSITE" id="PS51918">
    <property type="entry name" value="RADICAL_SAM"/>
    <property type="match status" value="1"/>
</dbReference>
<keyword evidence="3" id="KW-0949">S-adenosyl-L-methionine</keyword>
<evidence type="ECO:0000256" key="6">
    <source>
        <dbReference type="ARBA" id="ARBA00023014"/>
    </source>
</evidence>
<keyword evidence="5" id="KW-0408">Iron</keyword>
<dbReference type="InterPro" id="IPR006638">
    <property type="entry name" value="Elp3/MiaA/NifB-like_rSAM"/>
</dbReference>
<proteinExistence type="predicted"/>
<dbReference type="InterPro" id="IPR023404">
    <property type="entry name" value="rSAM_horseshoe"/>
</dbReference>
<dbReference type="InterPro" id="IPR032432">
    <property type="entry name" value="Radical_SAM_C"/>
</dbReference>
<dbReference type="InterPro" id="IPR039661">
    <property type="entry name" value="ELP3"/>
</dbReference>
<sequence>MIIPIFLPNAGCKNRCIFCNQYSMTGEKMPTKSDILKIIDKYPIKNEIAFYGGTFTGLSIKKQIEILESVKFLNLPIRISTRPDEITEENLHILKKYNVKTIEIGIQSMFDDILSASNRGHTKKDNINAILLLQKFNFEISAHLMVGLPKDTKEKSLKTLNELINLNVNIFRIHPTLVFKNTKLEKLYLNNQYKPLTLEEAVDITSEMLLLIYANNAKAIRLGYFVPKQSLKNIVAGPHHPSFGDMVKTNVAKKIITRLNIKKVYYPKKYESWFYAYGNNKLNIEKIISDKFLFDNFDLSSASRMALRKEFLNG</sequence>
<dbReference type="RefSeq" id="WP_012057392.1">
    <property type="nucleotide sequence ID" value="NZ_CP007389.1"/>
</dbReference>
<accession>A0ABM6GF06</accession>
<feature type="domain" description="Radical SAM core" evidence="7">
    <location>
        <begin position="1"/>
        <end position="215"/>
    </location>
</feature>
<dbReference type="Pfam" id="PF16199">
    <property type="entry name" value="Radical_SAM_C"/>
    <property type="match status" value="1"/>
</dbReference>
<dbReference type="PANTHER" id="PTHR11135:SF0">
    <property type="entry name" value="ELONGATOR COMPLEX PROTEIN 3"/>
    <property type="match status" value="1"/>
</dbReference>
<comment type="cofactor">
    <cofactor evidence="1">
        <name>[4Fe-4S] cluster</name>
        <dbReference type="ChEBI" id="CHEBI:49883"/>
    </cofactor>
</comment>
<evidence type="ECO:0000313" key="9">
    <source>
        <dbReference type="Proteomes" id="UP000185490"/>
    </source>
</evidence>
<keyword evidence="2" id="KW-0004">4Fe-4S</keyword>
<keyword evidence="9" id="KW-1185">Reference proteome</keyword>
<evidence type="ECO:0000256" key="5">
    <source>
        <dbReference type="ARBA" id="ARBA00023004"/>
    </source>
</evidence>
<dbReference type="Pfam" id="PF04055">
    <property type="entry name" value="Radical_SAM"/>
    <property type="match status" value="1"/>
</dbReference>
<evidence type="ECO:0000313" key="8">
    <source>
        <dbReference type="EMBL" id="APT74127.1"/>
    </source>
</evidence>
<dbReference type="Proteomes" id="UP000185490">
    <property type="component" value="Chromosome"/>
</dbReference>
<keyword evidence="4" id="KW-0479">Metal-binding</keyword>
<dbReference type="SFLD" id="SFLDG01086">
    <property type="entry name" value="elongater_protein-like"/>
    <property type="match status" value="1"/>
</dbReference>
<dbReference type="CDD" id="cd01335">
    <property type="entry name" value="Radical_SAM"/>
    <property type="match status" value="1"/>
</dbReference>
<evidence type="ECO:0000256" key="1">
    <source>
        <dbReference type="ARBA" id="ARBA00001966"/>
    </source>
</evidence>
<evidence type="ECO:0000259" key="7">
    <source>
        <dbReference type="PROSITE" id="PS51918"/>
    </source>
</evidence>
<organism evidence="8 9">
    <name type="scientific">Thermosipho melanesiensis</name>
    <dbReference type="NCBI Taxonomy" id="46541"/>
    <lineage>
        <taxon>Bacteria</taxon>
        <taxon>Thermotogati</taxon>
        <taxon>Thermotogota</taxon>
        <taxon>Thermotogae</taxon>
        <taxon>Thermotogales</taxon>
        <taxon>Fervidobacteriaceae</taxon>
        <taxon>Thermosipho</taxon>
    </lineage>
</organism>